<name>A0A0M9ALW9_9EURY</name>
<keyword evidence="4 12" id="KW-0812">Transmembrane</keyword>
<dbReference type="GO" id="GO:0046961">
    <property type="term" value="F:proton-transporting ATPase activity, rotational mechanism"/>
    <property type="evidence" value="ECO:0007669"/>
    <property type="project" value="InterPro"/>
</dbReference>
<dbReference type="Gene3D" id="3.30.70.2750">
    <property type="match status" value="1"/>
</dbReference>
<proteinExistence type="inferred from homology"/>
<feature type="transmembrane region" description="Helical" evidence="12">
    <location>
        <begin position="530"/>
        <end position="549"/>
    </location>
</feature>
<keyword evidence="5 12" id="KW-1133">Transmembrane helix</keyword>
<comment type="caution">
    <text evidence="13">The sequence shown here is derived from an EMBL/GenBank/DDBJ whole genome shotgun (WGS) entry which is preliminary data.</text>
</comment>
<feature type="transmembrane region" description="Helical" evidence="12">
    <location>
        <begin position="625"/>
        <end position="648"/>
    </location>
</feature>
<evidence type="ECO:0000256" key="5">
    <source>
        <dbReference type="ARBA" id="ARBA00022989"/>
    </source>
</evidence>
<keyword evidence="10" id="KW-0175">Coiled coil</keyword>
<dbReference type="GO" id="GO:0051117">
    <property type="term" value="F:ATPase binding"/>
    <property type="evidence" value="ECO:0007669"/>
    <property type="project" value="TreeGrafter"/>
</dbReference>
<feature type="transmembrane region" description="Helical" evidence="12">
    <location>
        <begin position="439"/>
        <end position="467"/>
    </location>
</feature>
<evidence type="ECO:0000256" key="1">
    <source>
        <dbReference type="ARBA" id="ARBA00004141"/>
    </source>
</evidence>
<dbReference type="PANTHER" id="PTHR11629">
    <property type="entry name" value="VACUOLAR PROTON ATPASES"/>
    <property type="match status" value="1"/>
</dbReference>
<keyword evidence="3" id="KW-0813">Transport</keyword>
<evidence type="ECO:0000256" key="2">
    <source>
        <dbReference type="ARBA" id="ARBA00009904"/>
    </source>
</evidence>
<feature type="compositionally biased region" description="Basic and acidic residues" evidence="11">
    <location>
        <begin position="307"/>
        <end position="320"/>
    </location>
</feature>
<feature type="transmembrane region" description="Helical" evidence="12">
    <location>
        <begin position="587"/>
        <end position="604"/>
    </location>
</feature>
<dbReference type="Gene3D" id="3.30.70.2170">
    <property type="match status" value="1"/>
</dbReference>
<gene>
    <name evidence="13" type="ORF">AMS69_02285</name>
</gene>
<protein>
    <recommendedName>
        <fullName evidence="9">A-type ATP synthase subunit I</fullName>
    </recommendedName>
</protein>
<dbReference type="PATRIC" id="fig|1705562.3.peg.1403"/>
<feature type="coiled-coil region" evidence="10">
    <location>
        <begin position="85"/>
        <end position="119"/>
    </location>
</feature>
<accession>A0A0M9ALW9</accession>
<evidence type="ECO:0000256" key="6">
    <source>
        <dbReference type="ARBA" id="ARBA00023065"/>
    </source>
</evidence>
<dbReference type="GO" id="GO:0016471">
    <property type="term" value="C:vacuolar proton-transporting V-type ATPase complex"/>
    <property type="evidence" value="ECO:0007669"/>
    <property type="project" value="TreeGrafter"/>
</dbReference>
<dbReference type="OrthoDB" id="85892at2157"/>
<evidence type="ECO:0000256" key="7">
    <source>
        <dbReference type="ARBA" id="ARBA00023136"/>
    </source>
</evidence>
<dbReference type="GO" id="GO:0033179">
    <property type="term" value="C:proton-transporting V-type ATPase, V0 domain"/>
    <property type="evidence" value="ECO:0007669"/>
    <property type="project" value="InterPro"/>
</dbReference>
<evidence type="ECO:0000256" key="11">
    <source>
        <dbReference type="SAM" id="MobiDB-lite"/>
    </source>
</evidence>
<dbReference type="PANTHER" id="PTHR11629:SF63">
    <property type="entry name" value="V-TYPE PROTON ATPASE SUBUNIT A"/>
    <property type="match status" value="1"/>
</dbReference>
<keyword evidence="6" id="KW-0406">Ion transport</keyword>
<reference evidence="13 14" key="1">
    <citation type="submission" date="2015-08" db="EMBL/GenBank/DDBJ databases">
        <title>Genomes of Isolates from Cabo Rojo, PR.</title>
        <authorList>
            <person name="Sanchez-Nieves R.L."/>
            <person name="Montalvo-Rodriguez R."/>
        </authorList>
    </citation>
    <scope>NUCLEOTIDE SEQUENCE [LARGE SCALE GENOMIC DNA]</scope>
    <source>
        <strain evidence="13 14">SL3</strain>
    </source>
</reference>
<evidence type="ECO:0000256" key="10">
    <source>
        <dbReference type="SAM" id="Coils"/>
    </source>
</evidence>
<evidence type="ECO:0000313" key="13">
    <source>
        <dbReference type="EMBL" id="KOX94709.1"/>
    </source>
</evidence>
<comment type="subcellular location">
    <subcellularLocation>
        <location evidence="1">Membrane</location>
        <topology evidence="1">Multi-pass membrane protein</topology>
    </subcellularLocation>
</comment>
<comment type="function">
    <text evidence="8">Component of the A-type ATP synthase that produces ATP from ADP in the presence of a proton gradient across the membrane.</text>
</comment>
<dbReference type="STRING" id="1705562.AMS69_02285"/>
<dbReference type="EMBL" id="LIUF01000001">
    <property type="protein sequence ID" value="KOX94709.1"/>
    <property type="molecule type" value="Genomic_DNA"/>
</dbReference>
<dbReference type="Proteomes" id="UP000037729">
    <property type="component" value="Unassembled WGS sequence"/>
</dbReference>
<evidence type="ECO:0000256" key="3">
    <source>
        <dbReference type="ARBA" id="ARBA00022448"/>
    </source>
</evidence>
<feature type="transmembrane region" description="Helical" evidence="12">
    <location>
        <begin position="488"/>
        <end position="510"/>
    </location>
</feature>
<dbReference type="RefSeq" id="WP_053966477.1">
    <property type="nucleotide sequence ID" value="NZ_LIUF01000001.1"/>
</dbReference>
<organism evidence="13 14">
    <name type="scientific">Haloarcula rubripromontorii</name>
    <dbReference type="NCBI Taxonomy" id="1705562"/>
    <lineage>
        <taxon>Archaea</taxon>
        <taxon>Methanobacteriati</taxon>
        <taxon>Methanobacteriota</taxon>
        <taxon>Stenosarchaea group</taxon>
        <taxon>Halobacteria</taxon>
        <taxon>Halobacteriales</taxon>
        <taxon>Haloarculaceae</taxon>
        <taxon>Haloarcula</taxon>
    </lineage>
</organism>
<feature type="coiled-coil region" evidence="10">
    <location>
        <begin position="211"/>
        <end position="238"/>
    </location>
</feature>
<evidence type="ECO:0000313" key="14">
    <source>
        <dbReference type="Proteomes" id="UP000037729"/>
    </source>
</evidence>
<keyword evidence="7 12" id="KW-0472">Membrane</keyword>
<evidence type="ECO:0000256" key="9">
    <source>
        <dbReference type="ARBA" id="ARBA00068671"/>
    </source>
</evidence>
<comment type="similarity">
    <text evidence="2">Belongs to the V-ATPase 116 kDa subunit family.</text>
</comment>
<dbReference type="GO" id="GO:0007035">
    <property type="term" value="P:vacuolar acidification"/>
    <property type="evidence" value="ECO:0007669"/>
    <property type="project" value="TreeGrafter"/>
</dbReference>
<evidence type="ECO:0000256" key="4">
    <source>
        <dbReference type="ARBA" id="ARBA00022692"/>
    </source>
</evidence>
<sequence length="754" mass="81962">MLRPEKMCRVSVTGSKRTMEQTIEAVHDLDMLHVTEYDGSWDGFEPGNSIDGTNEVSDKLVTVRSLQSILDVSEEDAGPTRVVTDEAIEEQLDEVRTAVNELDDRRDDVRDELRAVEDRINTMAPFVTLGIDLDLLRGYDSLSVVVGEGDSDEIETVLAASDIETFELFTEDGVVAVFAQADEDALQDALVGATFSRLEVPEGDGDPTSYLEELEHEKQQLESKLSTVEDELDELRLDHAGFLLAAEEKLAIEAQKGEAPLTFATTENAFIAEGWIPNERYEEFQRALSSTVGDAVDIDRIEIAEYDSEGHAESHEEVQREGGNGGEPVGSSVDAPEPESERQPQETVADGGVITMGSDDPPVIQDNPSGVRPFEDLVEVVNRPKYGEFDPTVAFFLTFPAFFGFMIGDLGYGLLYLALGYGLYSKVDSAVLKSLGGVGMWAGGFTALFGVLYGEIFGLHTISNVVWPALGFEGAPIHKGLQPHYGEYATAWLTVSLLAGMAHLAVGWIFDFVENLNHGLWDATTESGSWLLMLFGLWAWVFSGANGAAPDFLYGSEGVFAGHPLPLGFAGMPALNLFTIPGLGAPFSAWLVLFLLGLVLLALADPIEVVEFLNVLVNVLSYTRLAAVLLAKAGMAFVVNLLFFGVYVTGHGSEAEWHFGVSHSPSYYLEQGTYHGHEVTEVMFGGLVHSGIAAALVGVLILVLGHLLVLVLGITSAGLQGVRLEYVEFFGKFFEGGGKRYNPFGYERNYTTED</sequence>
<evidence type="ECO:0000256" key="8">
    <source>
        <dbReference type="ARBA" id="ARBA00059506"/>
    </source>
</evidence>
<feature type="region of interest" description="Disordered" evidence="11">
    <location>
        <begin position="307"/>
        <end position="360"/>
    </location>
</feature>
<dbReference type="AlphaFoldDB" id="A0A0M9ALW9"/>
<keyword evidence="14" id="KW-1185">Reference proteome</keyword>
<feature type="transmembrane region" description="Helical" evidence="12">
    <location>
        <begin position="692"/>
        <end position="714"/>
    </location>
</feature>
<dbReference type="Gene3D" id="1.20.1460.20">
    <property type="match status" value="1"/>
</dbReference>
<evidence type="ECO:0000256" key="12">
    <source>
        <dbReference type="SAM" id="Phobius"/>
    </source>
</evidence>
<dbReference type="InterPro" id="IPR002490">
    <property type="entry name" value="V-ATPase_116kDa_su"/>
</dbReference>
<feature type="transmembrane region" description="Helical" evidence="12">
    <location>
        <begin position="393"/>
        <end position="419"/>
    </location>
</feature>